<feature type="compositionally biased region" description="Basic residues" evidence="1">
    <location>
        <begin position="129"/>
        <end position="139"/>
    </location>
</feature>
<keyword evidence="3" id="KW-1185">Reference proteome</keyword>
<feature type="compositionally biased region" description="Low complexity" evidence="1">
    <location>
        <begin position="164"/>
        <end position="177"/>
    </location>
</feature>
<protein>
    <submittedName>
        <fullName evidence="2">Uncharacterized protein</fullName>
    </submittedName>
</protein>
<evidence type="ECO:0000256" key="1">
    <source>
        <dbReference type="SAM" id="MobiDB-lite"/>
    </source>
</evidence>
<dbReference type="EMBL" id="JAAWWB010000030">
    <property type="protein sequence ID" value="KAG6746460.1"/>
    <property type="molecule type" value="Genomic_DNA"/>
</dbReference>
<evidence type="ECO:0000313" key="3">
    <source>
        <dbReference type="Proteomes" id="UP000886885"/>
    </source>
</evidence>
<evidence type="ECO:0000313" key="2">
    <source>
        <dbReference type="EMBL" id="KAG6746460.1"/>
    </source>
</evidence>
<name>A0A8X7YAB4_POPTO</name>
<organism evidence="2 3">
    <name type="scientific">Populus tomentosa</name>
    <name type="common">Chinese white poplar</name>
    <dbReference type="NCBI Taxonomy" id="118781"/>
    <lineage>
        <taxon>Eukaryota</taxon>
        <taxon>Viridiplantae</taxon>
        <taxon>Streptophyta</taxon>
        <taxon>Embryophyta</taxon>
        <taxon>Tracheophyta</taxon>
        <taxon>Spermatophyta</taxon>
        <taxon>Magnoliopsida</taxon>
        <taxon>eudicotyledons</taxon>
        <taxon>Gunneridae</taxon>
        <taxon>Pentapetalae</taxon>
        <taxon>rosids</taxon>
        <taxon>fabids</taxon>
        <taxon>Malpighiales</taxon>
        <taxon>Salicaceae</taxon>
        <taxon>Saliceae</taxon>
        <taxon>Populus</taxon>
    </lineage>
</organism>
<reference evidence="2" key="1">
    <citation type="journal article" date="2020" name="bioRxiv">
        <title>Hybrid origin of Populus tomentosa Carr. identified through genome sequencing and phylogenomic analysis.</title>
        <authorList>
            <person name="An X."/>
            <person name="Gao K."/>
            <person name="Chen Z."/>
            <person name="Li J."/>
            <person name="Yang X."/>
            <person name="Yang X."/>
            <person name="Zhou J."/>
            <person name="Guo T."/>
            <person name="Zhao T."/>
            <person name="Huang S."/>
            <person name="Miao D."/>
            <person name="Khan W.U."/>
            <person name="Rao P."/>
            <person name="Ye M."/>
            <person name="Lei B."/>
            <person name="Liao W."/>
            <person name="Wang J."/>
            <person name="Ji L."/>
            <person name="Li Y."/>
            <person name="Guo B."/>
            <person name="Mustafa N.S."/>
            <person name="Li S."/>
            <person name="Yun Q."/>
            <person name="Keller S.R."/>
            <person name="Mao J."/>
            <person name="Zhang R."/>
            <person name="Strauss S.H."/>
        </authorList>
    </citation>
    <scope>NUCLEOTIDE SEQUENCE</scope>
    <source>
        <strain evidence="2">GM15</strain>
        <tissue evidence="2">Leaf</tissue>
    </source>
</reference>
<dbReference type="AlphaFoldDB" id="A0A8X7YAB4"/>
<gene>
    <name evidence="2" type="ORF">POTOM_051000</name>
</gene>
<sequence>MDPNMSNNTNKSNKTGHIWTNEEHLHFLQSMEASFVRTMLENNGPLLRLDRYLPDSSESTLDLKSQRKKKHGTPGRRKMSNSLAEGGKCGLTNGPKQGKCIEYALEDFCWDDVVGPSRTRMEGRVDKRSTRRFSSHHKHYDPSQDQVVPQADIRTNDKDERDLPNVAVAPPSMAPAS</sequence>
<proteinExistence type="predicted"/>
<accession>A0A8X7YAB4</accession>
<dbReference type="Proteomes" id="UP000886885">
    <property type="component" value="Chromosome 15D"/>
</dbReference>
<feature type="compositionally biased region" description="Basic and acidic residues" evidence="1">
    <location>
        <begin position="154"/>
        <end position="163"/>
    </location>
</feature>
<comment type="caution">
    <text evidence="2">The sequence shown here is derived from an EMBL/GenBank/DDBJ whole genome shotgun (WGS) entry which is preliminary data.</text>
</comment>
<feature type="region of interest" description="Disordered" evidence="1">
    <location>
        <begin position="57"/>
        <end position="88"/>
    </location>
</feature>
<feature type="region of interest" description="Disordered" evidence="1">
    <location>
        <begin position="121"/>
        <end position="177"/>
    </location>
</feature>
<feature type="compositionally biased region" description="Basic residues" evidence="1">
    <location>
        <begin position="66"/>
        <end position="79"/>
    </location>
</feature>
<dbReference type="OrthoDB" id="751338at2759"/>